<protein>
    <submittedName>
        <fullName evidence="1">Uncharacterized protein</fullName>
    </submittedName>
</protein>
<organism evidence="1">
    <name type="scientific">Panicum hallii</name>
    <dbReference type="NCBI Taxonomy" id="206008"/>
    <lineage>
        <taxon>Eukaryota</taxon>
        <taxon>Viridiplantae</taxon>
        <taxon>Streptophyta</taxon>
        <taxon>Embryophyta</taxon>
        <taxon>Tracheophyta</taxon>
        <taxon>Spermatophyta</taxon>
        <taxon>Magnoliopsida</taxon>
        <taxon>Liliopsida</taxon>
        <taxon>Poales</taxon>
        <taxon>Poaceae</taxon>
        <taxon>PACMAD clade</taxon>
        <taxon>Panicoideae</taxon>
        <taxon>Panicodae</taxon>
        <taxon>Paniceae</taxon>
        <taxon>Panicinae</taxon>
        <taxon>Panicum</taxon>
        <taxon>Panicum sect. Panicum</taxon>
    </lineage>
</organism>
<dbReference type="AlphaFoldDB" id="A0A2T8KHR3"/>
<dbReference type="Proteomes" id="UP000243499">
    <property type="component" value="Chromosome 3"/>
</dbReference>
<evidence type="ECO:0000313" key="1">
    <source>
        <dbReference type="EMBL" id="PVH61720.1"/>
    </source>
</evidence>
<sequence>MFTVLAHGAAPGNCRPCTIYVPCHGMAGRQGKATASIHGCSLMVLTDRSADPGRMRFTLHLKHFRDVGENFRHIYSGLTSRLAYILQGSLPSTAERRRLLLSPISVDSFSPYEVTDLTHVHVWPLVSR</sequence>
<gene>
    <name evidence="1" type="ORF">PAHAL_3G102700</name>
</gene>
<reference evidence="1" key="1">
    <citation type="submission" date="2018-04" db="EMBL/GenBank/DDBJ databases">
        <title>WGS assembly of Panicum hallii.</title>
        <authorList>
            <person name="Lovell J."/>
            <person name="Jenkins J."/>
            <person name="Lowry D."/>
            <person name="Mamidi S."/>
            <person name="Sreedasyam A."/>
            <person name="Weng X."/>
            <person name="Barry K."/>
            <person name="Bonette J."/>
            <person name="Campitelli B."/>
            <person name="Daum C."/>
            <person name="Gordon S."/>
            <person name="Gould B."/>
            <person name="Lipzen A."/>
            <person name="Macqueen A."/>
            <person name="Palacio-Mejia J."/>
            <person name="Plott C."/>
            <person name="Shakirov E."/>
            <person name="Shu S."/>
            <person name="Yoshinaga Y."/>
            <person name="Zane M."/>
            <person name="Rokhsar D."/>
            <person name="Grimwood J."/>
            <person name="Schmutz J."/>
            <person name="Juenger T."/>
        </authorList>
    </citation>
    <scope>NUCLEOTIDE SEQUENCE [LARGE SCALE GENOMIC DNA]</scope>
    <source>
        <strain evidence="1">FIL2</strain>
    </source>
</reference>
<dbReference type="Gramene" id="PVH61720">
    <property type="protein sequence ID" value="PVH61720"/>
    <property type="gene ID" value="PAHAL_3G102700"/>
</dbReference>
<dbReference type="EMBL" id="CM008048">
    <property type="protein sequence ID" value="PVH61720.1"/>
    <property type="molecule type" value="Genomic_DNA"/>
</dbReference>
<proteinExistence type="predicted"/>
<accession>A0A2T8KHR3</accession>
<name>A0A2T8KHR3_9POAL</name>